<dbReference type="InterPro" id="IPR002579">
    <property type="entry name" value="Met_Sox_Rdtase_MsrB_dom"/>
</dbReference>
<dbReference type="PANTHER" id="PTHR10173">
    <property type="entry name" value="METHIONINE SULFOXIDE REDUCTASE"/>
    <property type="match status" value="1"/>
</dbReference>
<evidence type="ECO:0000256" key="2">
    <source>
        <dbReference type="ARBA" id="ARBA00007174"/>
    </source>
</evidence>
<dbReference type="PANTHER" id="PTHR10173:SF52">
    <property type="entry name" value="METHIONINE-R-SULFOXIDE REDUCTASE B1"/>
    <property type="match status" value="1"/>
</dbReference>
<comment type="cofactor">
    <cofactor evidence="1">
        <name>Zn(2+)</name>
        <dbReference type="ChEBI" id="CHEBI:29105"/>
    </cofactor>
</comment>
<dbReference type="Gene3D" id="2.170.150.20">
    <property type="entry name" value="Peptide methionine sulfoxide reductase"/>
    <property type="match status" value="1"/>
</dbReference>
<evidence type="ECO:0000256" key="1">
    <source>
        <dbReference type="ARBA" id="ARBA00001947"/>
    </source>
</evidence>
<dbReference type="STRING" id="1348114.OM33_11210"/>
<dbReference type="GO" id="GO:0033743">
    <property type="term" value="F:peptide-methionine (R)-S-oxide reductase activity"/>
    <property type="evidence" value="ECO:0007669"/>
    <property type="project" value="UniProtKB-EC"/>
</dbReference>
<feature type="domain" description="MsrB" evidence="10">
    <location>
        <begin position="2"/>
        <end position="123"/>
    </location>
</feature>
<evidence type="ECO:0000259" key="10">
    <source>
        <dbReference type="PROSITE" id="PS51790"/>
    </source>
</evidence>
<dbReference type="Pfam" id="PF01641">
    <property type="entry name" value="SelR"/>
    <property type="match status" value="1"/>
</dbReference>
<evidence type="ECO:0000313" key="12">
    <source>
        <dbReference type="Proteomes" id="UP000030341"/>
    </source>
</evidence>
<dbReference type="InterPro" id="IPR028427">
    <property type="entry name" value="Met_Sox_Rdtase_MsrB"/>
</dbReference>
<dbReference type="Proteomes" id="UP000030341">
    <property type="component" value="Chromosome 1"/>
</dbReference>
<dbReference type="SUPFAM" id="SSF51316">
    <property type="entry name" value="Mss4-like"/>
    <property type="match status" value="1"/>
</dbReference>
<keyword evidence="12" id="KW-1185">Reference proteome</keyword>
<keyword evidence="7" id="KW-0560">Oxidoreductase</keyword>
<dbReference type="EMBL" id="CP009888">
    <property type="protein sequence ID" value="AIY65659.1"/>
    <property type="molecule type" value="Genomic_DNA"/>
</dbReference>
<evidence type="ECO:0000256" key="9">
    <source>
        <dbReference type="ARBA" id="ARBA00075819"/>
    </source>
</evidence>
<dbReference type="FunFam" id="2.170.150.20:FF:000001">
    <property type="entry name" value="Peptide methionine sulfoxide reductase MsrB"/>
    <property type="match status" value="1"/>
</dbReference>
<protein>
    <recommendedName>
        <fullName evidence="4">Peptide methionine sulfoxide reductase MsrB</fullName>
        <ecNumber evidence="3">1.8.4.12</ecNumber>
    </recommendedName>
    <alternativeName>
        <fullName evidence="9">Peptide-methionine (R)-S-oxide reductase</fullName>
    </alternativeName>
</protein>
<evidence type="ECO:0000256" key="4">
    <source>
        <dbReference type="ARBA" id="ARBA00021130"/>
    </source>
</evidence>
<sequence length="123" mass="14070">MDKKWQAHLNQAQKQVCVEGGTEYPFSGEYNDFFESGDYFCVCCNALLFKSEDKFQSGCGWPAFSFSEKESIRYLRDSSHGMERIEVRCKKCDAHLGHVFNDGPPPTGTRYCINSVCLDFKPK</sequence>
<evidence type="ECO:0000256" key="3">
    <source>
        <dbReference type="ARBA" id="ARBA00012499"/>
    </source>
</evidence>
<dbReference type="PROSITE" id="PS51790">
    <property type="entry name" value="MSRB"/>
    <property type="match status" value="1"/>
</dbReference>
<gene>
    <name evidence="11" type="ORF">OM33_11210</name>
</gene>
<evidence type="ECO:0000256" key="5">
    <source>
        <dbReference type="ARBA" id="ARBA00022723"/>
    </source>
</evidence>
<evidence type="ECO:0000256" key="8">
    <source>
        <dbReference type="ARBA" id="ARBA00048488"/>
    </source>
</evidence>
<dbReference type="InterPro" id="IPR011057">
    <property type="entry name" value="Mss4-like_sf"/>
</dbReference>
<dbReference type="RefSeq" id="WP_038641742.1">
    <property type="nucleotide sequence ID" value="NZ_CP009888.1"/>
</dbReference>
<dbReference type="GO" id="GO:0005737">
    <property type="term" value="C:cytoplasm"/>
    <property type="evidence" value="ECO:0007669"/>
    <property type="project" value="TreeGrafter"/>
</dbReference>
<evidence type="ECO:0000256" key="6">
    <source>
        <dbReference type="ARBA" id="ARBA00022833"/>
    </source>
</evidence>
<dbReference type="GO" id="GO:0046872">
    <property type="term" value="F:metal ion binding"/>
    <property type="evidence" value="ECO:0007669"/>
    <property type="project" value="UniProtKB-KW"/>
</dbReference>
<comment type="similarity">
    <text evidence="2">Belongs to the MsrB Met sulfoxide reductase family.</text>
</comment>
<organism evidence="11 12">
    <name type="scientific">Pseudoalteromonas piratica</name>
    <dbReference type="NCBI Taxonomy" id="1348114"/>
    <lineage>
        <taxon>Bacteria</taxon>
        <taxon>Pseudomonadati</taxon>
        <taxon>Pseudomonadota</taxon>
        <taxon>Gammaproteobacteria</taxon>
        <taxon>Alteromonadales</taxon>
        <taxon>Pseudoalteromonadaceae</taxon>
        <taxon>Pseudoalteromonas</taxon>
    </lineage>
</organism>
<dbReference type="GO" id="GO:0006979">
    <property type="term" value="P:response to oxidative stress"/>
    <property type="evidence" value="ECO:0007669"/>
    <property type="project" value="InterPro"/>
</dbReference>
<dbReference type="EC" id="1.8.4.12" evidence="3"/>
<dbReference type="GO" id="GO:0030091">
    <property type="term" value="P:protein repair"/>
    <property type="evidence" value="ECO:0007669"/>
    <property type="project" value="InterPro"/>
</dbReference>
<evidence type="ECO:0000313" key="11">
    <source>
        <dbReference type="EMBL" id="AIY65659.1"/>
    </source>
</evidence>
<keyword evidence="5" id="KW-0479">Metal-binding</keyword>
<dbReference type="NCBIfam" id="TIGR00357">
    <property type="entry name" value="peptide-methionine (R)-S-oxide reductase MsrB"/>
    <property type="match status" value="1"/>
</dbReference>
<dbReference type="OrthoDB" id="4174719at2"/>
<proteinExistence type="inferred from homology"/>
<name>A0A0A7EGC5_9GAMM</name>
<comment type="catalytic activity">
    <reaction evidence="8">
        <text>L-methionyl-[protein] + [thioredoxin]-disulfide + H2O = L-methionyl-(R)-S-oxide-[protein] + [thioredoxin]-dithiol</text>
        <dbReference type="Rhea" id="RHEA:24164"/>
        <dbReference type="Rhea" id="RHEA-COMP:10698"/>
        <dbReference type="Rhea" id="RHEA-COMP:10700"/>
        <dbReference type="Rhea" id="RHEA-COMP:12313"/>
        <dbReference type="Rhea" id="RHEA-COMP:12314"/>
        <dbReference type="ChEBI" id="CHEBI:15377"/>
        <dbReference type="ChEBI" id="CHEBI:16044"/>
        <dbReference type="ChEBI" id="CHEBI:29950"/>
        <dbReference type="ChEBI" id="CHEBI:45764"/>
        <dbReference type="ChEBI" id="CHEBI:50058"/>
        <dbReference type="EC" id="1.8.4.12"/>
    </reaction>
</comment>
<dbReference type="KEGG" id="pseo:OM33_11210"/>
<accession>A0A0A7EGC5</accession>
<dbReference type="eggNOG" id="COG0229">
    <property type="taxonomic scope" value="Bacteria"/>
</dbReference>
<evidence type="ECO:0000256" key="7">
    <source>
        <dbReference type="ARBA" id="ARBA00023002"/>
    </source>
</evidence>
<reference evidence="11 12" key="1">
    <citation type="submission" date="2014-11" db="EMBL/GenBank/DDBJ databases">
        <title>Complete Genome Sequence of Pseudoalteromonas sp. Strain OCN003 Isolated from Kaneohe Bay, Oahu, Hawaii.</title>
        <authorList>
            <person name="Beurmann S."/>
            <person name="Videau P."/>
            <person name="Ushijima B."/>
            <person name="Smith A.M."/>
            <person name="Aeby G.S."/>
            <person name="Callahan S.M."/>
            <person name="Belcaid M."/>
        </authorList>
    </citation>
    <scope>NUCLEOTIDE SEQUENCE [LARGE SCALE GENOMIC DNA]</scope>
    <source>
        <strain evidence="11 12">OCN003</strain>
    </source>
</reference>
<dbReference type="HOGENOM" id="CLU_031040_8_5_6"/>
<keyword evidence="6" id="KW-0862">Zinc</keyword>
<dbReference type="AlphaFoldDB" id="A0A0A7EGC5"/>